<sequence>MLSAWHADLLAFRLPMSPRQFPVKMVFPLPSQPFPALRHQASQSHNPPSPHPGSRRPHKLPGMGKPMTWPRHSASQAPSLAASPSRRRPCAKALAPSPTQTPCIVVARVPSPACRPPCAFALAPSPLSLRPCAVSDANSMHRRRKLPFSSRSPRCREPLFPGESGVDQLVEIIKVLGTPTREEIKCMNPNYTEFKFPQIKAHPWHKLFQKKLSPEGVDLVSRLLQYSPNLRCTPLEACAHPFFDDLRDANAQLPDGKPLPPLFDFKPQGNNG</sequence>
<evidence type="ECO:0000256" key="4">
    <source>
        <dbReference type="ARBA" id="ARBA00022777"/>
    </source>
</evidence>
<reference evidence="7" key="1">
    <citation type="submission" date="2017-07" db="EMBL/GenBank/DDBJ databases">
        <title>Taro Niue Genome Assembly and Annotation.</title>
        <authorList>
            <person name="Atibalentja N."/>
            <person name="Keating K."/>
            <person name="Fields C.J."/>
        </authorList>
    </citation>
    <scope>NUCLEOTIDE SEQUENCE</scope>
    <source>
        <strain evidence="7">Niue_2</strain>
        <tissue evidence="7">Leaf</tissue>
    </source>
</reference>
<keyword evidence="4" id="KW-0418">Kinase</keyword>
<evidence type="ECO:0000256" key="1">
    <source>
        <dbReference type="ARBA" id="ARBA00022527"/>
    </source>
</evidence>
<evidence type="ECO:0000313" key="8">
    <source>
        <dbReference type="Proteomes" id="UP000652761"/>
    </source>
</evidence>
<keyword evidence="2" id="KW-0808">Transferase</keyword>
<dbReference type="AlphaFoldDB" id="A0A843WFK5"/>
<keyword evidence="8" id="KW-1185">Reference proteome</keyword>
<dbReference type="InterPro" id="IPR050591">
    <property type="entry name" value="GSK-3"/>
</dbReference>
<dbReference type="GO" id="GO:0030154">
    <property type="term" value="P:cell differentiation"/>
    <property type="evidence" value="ECO:0007669"/>
    <property type="project" value="TreeGrafter"/>
</dbReference>
<protein>
    <submittedName>
        <fullName evidence="7">Uncharacterized protein</fullName>
    </submittedName>
</protein>
<dbReference type="SUPFAM" id="SSF56112">
    <property type="entry name" value="Protein kinase-like (PK-like)"/>
    <property type="match status" value="1"/>
</dbReference>
<evidence type="ECO:0000256" key="5">
    <source>
        <dbReference type="ARBA" id="ARBA00022840"/>
    </source>
</evidence>
<proteinExistence type="predicted"/>
<dbReference type="Proteomes" id="UP000652761">
    <property type="component" value="Unassembled WGS sequence"/>
</dbReference>
<evidence type="ECO:0000256" key="3">
    <source>
        <dbReference type="ARBA" id="ARBA00022741"/>
    </source>
</evidence>
<evidence type="ECO:0000256" key="2">
    <source>
        <dbReference type="ARBA" id="ARBA00022679"/>
    </source>
</evidence>
<dbReference type="PANTHER" id="PTHR24057:SF60">
    <property type="entry name" value="SHAGGY-RELATED PROTEIN KINASE THETA"/>
    <property type="match status" value="1"/>
</dbReference>
<organism evidence="7 8">
    <name type="scientific">Colocasia esculenta</name>
    <name type="common">Wild taro</name>
    <name type="synonym">Arum esculentum</name>
    <dbReference type="NCBI Taxonomy" id="4460"/>
    <lineage>
        <taxon>Eukaryota</taxon>
        <taxon>Viridiplantae</taxon>
        <taxon>Streptophyta</taxon>
        <taxon>Embryophyta</taxon>
        <taxon>Tracheophyta</taxon>
        <taxon>Spermatophyta</taxon>
        <taxon>Magnoliopsida</taxon>
        <taxon>Liliopsida</taxon>
        <taxon>Araceae</taxon>
        <taxon>Aroideae</taxon>
        <taxon>Colocasieae</taxon>
        <taxon>Colocasia</taxon>
    </lineage>
</organism>
<dbReference type="OrthoDB" id="272141at2759"/>
<gene>
    <name evidence="7" type="ORF">Taro_036187</name>
</gene>
<accession>A0A843WFK5</accession>
<keyword evidence="3" id="KW-0547">Nucleotide-binding</keyword>
<feature type="compositionally biased region" description="Low complexity" evidence="6">
    <location>
        <begin position="73"/>
        <end position="84"/>
    </location>
</feature>
<dbReference type="PANTHER" id="PTHR24057">
    <property type="entry name" value="GLYCOGEN SYNTHASE KINASE-3 ALPHA"/>
    <property type="match status" value="1"/>
</dbReference>
<keyword evidence="5" id="KW-0067">ATP-binding</keyword>
<dbReference type="Gene3D" id="1.10.510.10">
    <property type="entry name" value="Transferase(Phosphotransferase) domain 1"/>
    <property type="match status" value="1"/>
</dbReference>
<evidence type="ECO:0000256" key="6">
    <source>
        <dbReference type="SAM" id="MobiDB-lite"/>
    </source>
</evidence>
<keyword evidence="1" id="KW-0723">Serine/threonine-protein kinase</keyword>
<dbReference type="InterPro" id="IPR011009">
    <property type="entry name" value="Kinase-like_dom_sf"/>
</dbReference>
<dbReference type="GO" id="GO:0005524">
    <property type="term" value="F:ATP binding"/>
    <property type="evidence" value="ECO:0007669"/>
    <property type="project" value="UniProtKB-KW"/>
</dbReference>
<evidence type="ECO:0000313" key="7">
    <source>
        <dbReference type="EMBL" id="MQM03405.1"/>
    </source>
</evidence>
<name>A0A843WFK5_COLES</name>
<dbReference type="EMBL" id="NMUH01003027">
    <property type="protein sequence ID" value="MQM03405.1"/>
    <property type="molecule type" value="Genomic_DNA"/>
</dbReference>
<dbReference type="GO" id="GO:0004674">
    <property type="term" value="F:protein serine/threonine kinase activity"/>
    <property type="evidence" value="ECO:0007669"/>
    <property type="project" value="UniProtKB-KW"/>
</dbReference>
<dbReference type="GO" id="GO:0007165">
    <property type="term" value="P:signal transduction"/>
    <property type="evidence" value="ECO:0007669"/>
    <property type="project" value="TreeGrafter"/>
</dbReference>
<dbReference type="GO" id="GO:0005737">
    <property type="term" value="C:cytoplasm"/>
    <property type="evidence" value="ECO:0007669"/>
    <property type="project" value="TreeGrafter"/>
</dbReference>
<comment type="caution">
    <text evidence="7">The sequence shown here is derived from an EMBL/GenBank/DDBJ whole genome shotgun (WGS) entry which is preliminary data.</text>
</comment>
<dbReference type="GO" id="GO:0005634">
    <property type="term" value="C:nucleus"/>
    <property type="evidence" value="ECO:0007669"/>
    <property type="project" value="TreeGrafter"/>
</dbReference>
<feature type="region of interest" description="Disordered" evidence="6">
    <location>
        <begin position="34"/>
        <end position="96"/>
    </location>
</feature>